<dbReference type="AlphaFoldDB" id="A0A6F8YZI9"/>
<dbReference type="RefSeq" id="WP_173164138.1">
    <property type="nucleotide sequence ID" value="NZ_AP022871.1"/>
</dbReference>
<gene>
    <name evidence="1" type="ORF">Psuf_085640</name>
</gene>
<dbReference type="Proteomes" id="UP000503011">
    <property type="component" value="Chromosome"/>
</dbReference>
<dbReference type="Gene3D" id="3.90.25.10">
    <property type="entry name" value="UDP-galactose 4-epimerase, domain 1"/>
    <property type="match status" value="1"/>
</dbReference>
<dbReference type="PANTHER" id="PTHR43162">
    <property type="match status" value="1"/>
</dbReference>
<dbReference type="EMBL" id="AP022871">
    <property type="protein sequence ID" value="BCB91251.1"/>
    <property type="molecule type" value="Genomic_DNA"/>
</dbReference>
<dbReference type="Gene3D" id="3.40.50.720">
    <property type="entry name" value="NAD(P)-binding Rossmann-like Domain"/>
    <property type="match status" value="1"/>
</dbReference>
<reference evidence="1 2" key="2">
    <citation type="submission" date="2020-03" db="EMBL/GenBank/DDBJ databases">
        <authorList>
            <person name="Ichikawa N."/>
            <person name="Kimura A."/>
            <person name="Kitahashi Y."/>
            <person name="Uohara A."/>
        </authorList>
    </citation>
    <scope>NUCLEOTIDE SEQUENCE [LARGE SCALE GENOMIC DNA]</scope>
    <source>
        <strain evidence="1 2">NBRC 105367</strain>
    </source>
</reference>
<sequence length="272" mass="29469">MTYLLIGGTGKTGRRVNDRLTARGLAVRVGSRSGRPPFDWNADPDTWIPLFEGVTAAYVTYYPDLAFPGAAESVRAFAERATTAGVRRLVLLSGRGEEEAEVSERGVREVAPEWTVVRATWFAQDFNEHFLLPPVLAGEIALPTDVPEPFVDLEDVADVVVAALTGDGHHGRTYELTGPRLVTFAEAAAEISAASGRPVRFESVTPAQCTARMVAGGVPVEEARALTDLFARILDGRNAHVTDDVKRVTGHEARDFRDFVRAAAATGVWNPR</sequence>
<evidence type="ECO:0000313" key="2">
    <source>
        <dbReference type="Proteomes" id="UP000503011"/>
    </source>
</evidence>
<accession>A0A6F8YZI9</accession>
<dbReference type="InterPro" id="IPR036291">
    <property type="entry name" value="NAD(P)-bd_dom_sf"/>
</dbReference>
<dbReference type="InterPro" id="IPR051604">
    <property type="entry name" value="Ergot_Alk_Oxidoreductase"/>
</dbReference>
<keyword evidence="2" id="KW-1185">Reference proteome</keyword>
<dbReference type="SUPFAM" id="SSF51735">
    <property type="entry name" value="NAD(P)-binding Rossmann-fold domains"/>
    <property type="match status" value="1"/>
</dbReference>
<name>A0A6F8YZI9_9ACTN</name>
<reference evidence="1 2" key="1">
    <citation type="submission" date="2020-03" db="EMBL/GenBank/DDBJ databases">
        <title>Whole genome shotgun sequence of Phytohabitans suffuscus NBRC 105367.</title>
        <authorList>
            <person name="Komaki H."/>
            <person name="Tamura T."/>
        </authorList>
    </citation>
    <scope>NUCLEOTIDE SEQUENCE [LARGE SCALE GENOMIC DNA]</scope>
    <source>
        <strain evidence="1 2">NBRC 105367</strain>
    </source>
</reference>
<proteinExistence type="predicted"/>
<dbReference type="KEGG" id="psuu:Psuf_085640"/>
<protein>
    <submittedName>
        <fullName evidence="1">NmrA family transcriptional regulator</fullName>
    </submittedName>
</protein>
<evidence type="ECO:0000313" key="1">
    <source>
        <dbReference type="EMBL" id="BCB91251.1"/>
    </source>
</evidence>
<dbReference type="PANTHER" id="PTHR43162:SF1">
    <property type="entry name" value="PRESTALK A DIFFERENTIATION PROTEIN A"/>
    <property type="match status" value="1"/>
</dbReference>
<organism evidence="1 2">
    <name type="scientific">Phytohabitans suffuscus</name>
    <dbReference type="NCBI Taxonomy" id="624315"/>
    <lineage>
        <taxon>Bacteria</taxon>
        <taxon>Bacillati</taxon>
        <taxon>Actinomycetota</taxon>
        <taxon>Actinomycetes</taxon>
        <taxon>Micromonosporales</taxon>
        <taxon>Micromonosporaceae</taxon>
    </lineage>
</organism>